<reference evidence="7 8" key="1">
    <citation type="submission" date="2016-10" db="EMBL/GenBank/DDBJ databases">
        <title>Draft genome sequence of Coniochaeta ligniaria NRRL30616, a lignocellulolytic fungus for bioabatement of inhibitors in plant biomass hydrolysates.</title>
        <authorList>
            <consortium name="DOE Joint Genome Institute"/>
            <person name="Jimenez D.J."/>
            <person name="Hector R.E."/>
            <person name="Riley R."/>
            <person name="Sun H."/>
            <person name="Grigoriev I.V."/>
            <person name="Van Elsas J.D."/>
            <person name="Nichols N.N."/>
        </authorList>
    </citation>
    <scope>NUCLEOTIDE SEQUENCE [LARGE SCALE GENOMIC DNA]</scope>
    <source>
        <strain evidence="7 8">NRRL 30616</strain>
    </source>
</reference>
<dbReference type="InterPro" id="IPR004152">
    <property type="entry name" value="GAT_dom"/>
</dbReference>
<dbReference type="SUPFAM" id="SSF48464">
    <property type="entry name" value="ENTH/VHS domain"/>
    <property type="match status" value="1"/>
</dbReference>
<dbReference type="Gene3D" id="1.20.58.160">
    <property type="match status" value="1"/>
</dbReference>
<feature type="compositionally biased region" description="Low complexity" evidence="4">
    <location>
        <begin position="349"/>
        <end position="363"/>
    </location>
</feature>
<dbReference type="GO" id="GO:0007015">
    <property type="term" value="P:actin filament organization"/>
    <property type="evidence" value="ECO:0007669"/>
    <property type="project" value="InterPro"/>
</dbReference>
<feature type="region of interest" description="Disordered" evidence="4">
    <location>
        <begin position="317"/>
        <end position="539"/>
    </location>
</feature>
<dbReference type="SUPFAM" id="SSF89009">
    <property type="entry name" value="GAT-like domain"/>
    <property type="match status" value="1"/>
</dbReference>
<dbReference type="InterPro" id="IPR002014">
    <property type="entry name" value="VHS_dom"/>
</dbReference>
<dbReference type="GO" id="GO:0035091">
    <property type="term" value="F:phosphatidylinositol binding"/>
    <property type="evidence" value="ECO:0007669"/>
    <property type="project" value="InterPro"/>
</dbReference>
<evidence type="ECO:0000256" key="2">
    <source>
        <dbReference type="ARBA" id="ARBA00022448"/>
    </source>
</evidence>
<evidence type="ECO:0000256" key="1">
    <source>
        <dbReference type="ARBA" id="ARBA00011446"/>
    </source>
</evidence>
<dbReference type="CDD" id="cd21383">
    <property type="entry name" value="GAT_GGA_Tom1-like"/>
    <property type="match status" value="1"/>
</dbReference>
<dbReference type="OrthoDB" id="5393057at2759"/>
<dbReference type="InterPro" id="IPR008942">
    <property type="entry name" value="ENTH_VHS"/>
</dbReference>
<keyword evidence="2" id="KW-0813">Transport</keyword>
<organism evidence="7 8">
    <name type="scientific">Coniochaeta ligniaria NRRL 30616</name>
    <dbReference type="NCBI Taxonomy" id="1408157"/>
    <lineage>
        <taxon>Eukaryota</taxon>
        <taxon>Fungi</taxon>
        <taxon>Dikarya</taxon>
        <taxon>Ascomycota</taxon>
        <taxon>Pezizomycotina</taxon>
        <taxon>Sordariomycetes</taxon>
        <taxon>Sordariomycetidae</taxon>
        <taxon>Coniochaetales</taxon>
        <taxon>Coniochaetaceae</taxon>
        <taxon>Coniochaeta</taxon>
    </lineage>
</organism>
<protein>
    <recommendedName>
        <fullName evidence="9">GAT domain-containing protein</fullName>
    </recommendedName>
</protein>
<feature type="compositionally biased region" description="Basic and acidic residues" evidence="4">
    <location>
        <begin position="526"/>
        <end position="539"/>
    </location>
</feature>
<evidence type="ECO:0000259" key="6">
    <source>
        <dbReference type="PROSITE" id="PS50909"/>
    </source>
</evidence>
<dbReference type="Pfam" id="PF03127">
    <property type="entry name" value="GAT"/>
    <property type="match status" value="1"/>
</dbReference>
<keyword evidence="8" id="KW-1185">Reference proteome</keyword>
<dbReference type="GO" id="GO:0030479">
    <property type="term" value="C:actin cortical patch"/>
    <property type="evidence" value="ECO:0007669"/>
    <property type="project" value="TreeGrafter"/>
</dbReference>
<dbReference type="GO" id="GO:0043130">
    <property type="term" value="F:ubiquitin binding"/>
    <property type="evidence" value="ECO:0007669"/>
    <property type="project" value="InterPro"/>
</dbReference>
<comment type="subunit">
    <text evidence="1">Component of the ESCRT-0 complex composed of HSE1 and VPS27.</text>
</comment>
<dbReference type="GO" id="GO:0006897">
    <property type="term" value="P:endocytosis"/>
    <property type="evidence" value="ECO:0007669"/>
    <property type="project" value="InterPro"/>
</dbReference>
<dbReference type="STRING" id="1408157.A0A1J7IT28"/>
<feature type="compositionally biased region" description="Polar residues" evidence="4">
    <location>
        <begin position="20"/>
        <end position="34"/>
    </location>
</feature>
<evidence type="ECO:0000259" key="5">
    <source>
        <dbReference type="PROSITE" id="PS50179"/>
    </source>
</evidence>
<evidence type="ECO:0008006" key="9">
    <source>
        <dbReference type="Google" id="ProtNLM"/>
    </source>
</evidence>
<dbReference type="EMBL" id="KV875096">
    <property type="protein sequence ID" value="OIW30638.1"/>
    <property type="molecule type" value="Genomic_DNA"/>
</dbReference>
<dbReference type="Gene3D" id="1.25.40.90">
    <property type="match status" value="1"/>
</dbReference>
<dbReference type="Proteomes" id="UP000182658">
    <property type="component" value="Unassembled WGS sequence"/>
</dbReference>
<feature type="compositionally biased region" description="Basic and acidic residues" evidence="4">
    <location>
        <begin position="416"/>
        <end position="429"/>
    </location>
</feature>
<dbReference type="GO" id="GO:0007034">
    <property type="term" value="P:vacuolar transport"/>
    <property type="evidence" value="ECO:0007669"/>
    <property type="project" value="UniProtKB-ARBA"/>
</dbReference>
<evidence type="ECO:0000256" key="4">
    <source>
        <dbReference type="SAM" id="MobiDB-lite"/>
    </source>
</evidence>
<dbReference type="InParanoid" id="A0A1J7IT28"/>
<dbReference type="PANTHER" id="PTHR47789:SF2">
    <property type="entry name" value="VHS DOMAIN-CONTAINING PROTEIN"/>
    <property type="match status" value="1"/>
</dbReference>
<dbReference type="GO" id="GO:0015031">
    <property type="term" value="P:protein transport"/>
    <property type="evidence" value="ECO:0007669"/>
    <property type="project" value="UniProtKB-KW"/>
</dbReference>
<feature type="domain" description="VHS" evidence="5">
    <location>
        <begin position="72"/>
        <end position="186"/>
    </location>
</feature>
<dbReference type="GO" id="GO:0051666">
    <property type="term" value="P:actin cortical patch localization"/>
    <property type="evidence" value="ECO:0007669"/>
    <property type="project" value="TreeGrafter"/>
</dbReference>
<sequence length="539" mass="58354">MKGLSMNKMLGSIKRKPTLRASQNGATQDASSIDPSAPGETPETIVTRCVKAFCESGRGNASGDEVTFLPPIVDAAESSPAAAAEAARLIRKYFNRDYWTKPSYQYNSIMLMRILADNPGPTFTRNVDKKFVEATKELLRSGRDPSVRQILMETLDTFETQKMYDEGLLNIIEMWKKEKEKAYKAYGGRPAPPTAAQAFNANAPFHDPHSQNYFSRSHSSKRLPDPVELANRLEEARTSAKLLEQVVACTPPAEFLSNDLIKEFADRCLSASRSLQGYMTSTNPAPDNETMESMIDTNEQLQAALNQHQRAVLNARKHLGVGERSSNNTPSNDAMYEGGPPGPPSTWQNTNAAASSSRSNLNSTPPPTIQMRLPSPPSGKGKGPAGWEPSPPGGLSRSANGTPPGPPPSHGYGNGHHSEENEDPFRDPTPEPPRGGQSGSGSGWRPSGAASDQPPRLAVDSFHPGFGTGPTQSYLGRQDSAMDNLQMHGASGAAAEVVSPVSEGTNTLQAEPARRYDVDDEDDDRYDATPKKDGHVFRY</sequence>
<feature type="domain" description="GAT" evidence="6">
    <location>
        <begin position="224"/>
        <end position="313"/>
    </location>
</feature>
<name>A0A1J7IT28_9PEZI</name>
<accession>A0A1J7IT28</accession>
<evidence type="ECO:0000313" key="8">
    <source>
        <dbReference type="Proteomes" id="UP000182658"/>
    </source>
</evidence>
<evidence type="ECO:0000313" key="7">
    <source>
        <dbReference type="EMBL" id="OIW30638.1"/>
    </source>
</evidence>
<gene>
    <name evidence="7" type="ORF">CONLIGDRAFT_630594</name>
</gene>
<dbReference type="PROSITE" id="PS50179">
    <property type="entry name" value="VHS"/>
    <property type="match status" value="1"/>
</dbReference>
<proteinExistence type="predicted"/>
<dbReference type="PANTHER" id="PTHR47789">
    <property type="entry name" value="LAS SEVENTEEN-BINDING PROTEIN 5"/>
    <property type="match status" value="1"/>
</dbReference>
<dbReference type="InterPro" id="IPR038425">
    <property type="entry name" value="GAT_sf"/>
</dbReference>
<feature type="region of interest" description="Disordered" evidence="4">
    <location>
        <begin position="13"/>
        <end position="42"/>
    </location>
</feature>
<dbReference type="InterPro" id="IPR045007">
    <property type="entry name" value="LSB5"/>
</dbReference>
<dbReference type="PROSITE" id="PS50909">
    <property type="entry name" value="GAT"/>
    <property type="match status" value="1"/>
</dbReference>
<dbReference type="AlphaFoldDB" id="A0A1J7IT28"/>
<keyword evidence="3" id="KW-0653">Protein transport</keyword>
<evidence type="ECO:0000256" key="3">
    <source>
        <dbReference type="ARBA" id="ARBA00022927"/>
    </source>
</evidence>